<comment type="caution">
    <text evidence="1">The sequence shown here is derived from an EMBL/GenBank/DDBJ whole genome shotgun (WGS) entry which is preliminary data.</text>
</comment>
<reference evidence="1" key="1">
    <citation type="submission" date="2017-07" db="EMBL/GenBank/DDBJ databases">
        <title>Taro Niue Genome Assembly and Annotation.</title>
        <authorList>
            <person name="Atibalentja N."/>
            <person name="Keating K."/>
            <person name="Fields C.J."/>
        </authorList>
    </citation>
    <scope>NUCLEOTIDE SEQUENCE</scope>
    <source>
        <strain evidence="1">Niue_2</strain>
        <tissue evidence="1">Leaf</tissue>
    </source>
</reference>
<dbReference type="AlphaFoldDB" id="A0A843VL84"/>
<evidence type="ECO:0000313" key="2">
    <source>
        <dbReference type="Proteomes" id="UP000652761"/>
    </source>
</evidence>
<dbReference type="Proteomes" id="UP000652761">
    <property type="component" value="Unassembled WGS sequence"/>
</dbReference>
<sequence length="87" mass="9268">MSEFLDSLPTQQSADSPVQHDLANSAVCRLSSLADSAACQLMLHLPTQQSADSAVQWDPAGTAVCRLSSLADSAVYRLTNITTPIMF</sequence>
<accession>A0A843VL84</accession>
<gene>
    <name evidence="1" type="ORF">Taro_027007</name>
</gene>
<protein>
    <submittedName>
        <fullName evidence="1">Uncharacterized protein</fullName>
    </submittedName>
</protein>
<keyword evidence="2" id="KW-1185">Reference proteome</keyword>
<name>A0A843VL84_COLES</name>
<dbReference type="EMBL" id="NMUH01001663">
    <property type="protein sequence ID" value="MQL94350.1"/>
    <property type="molecule type" value="Genomic_DNA"/>
</dbReference>
<proteinExistence type="predicted"/>
<organism evidence="1 2">
    <name type="scientific">Colocasia esculenta</name>
    <name type="common">Wild taro</name>
    <name type="synonym">Arum esculentum</name>
    <dbReference type="NCBI Taxonomy" id="4460"/>
    <lineage>
        <taxon>Eukaryota</taxon>
        <taxon>Viridiplantae</taxon>
        <taxon>Streptophyta</taxon>
        <taxon>Embryophyta</taxon>
        <taxon>Tracheophyta</taxon>
        <taxon>Spermatophyta</taxon>
        <taxon>Magnoliopsida</taxon>
        <taxon>Liliopsida</taxon>
        <taxon>Araceae</taxon>
        <taxon>Aroideae</taxon>
        <taxon>Colocasieae</taxon>
        <taxon>Colocasia</taxon>
    </lineage>
</organism>
<evidence type="ECO:0000313" key="1">
    <source>
        <dbReference type="EMBL" id="MQL94350.1"/>
    </source>
</evidence>